<sequence>MDVLSVLSFLISLFNPLVQFLLGEQTNEEDEERTGPGQSDPSRFGLYRACRSPCYCELAWIEKKLDEHEVPLKYQSVALVVGVRNRGQQLSRDPPMLRHSRRPMEGLRCRSPPSSVLKCR</sequence>
<feature type="region of interest" description="Disordered" evidence="1">
    <location>
        <begin position="89"/>
        <end position="114"/>
    </location>
</feature>
<dbReference type="EMBL" id="JBBNAE010000009">
    <property type="protein sequence ID" value="KAK9097241.1"/>
    <property type="molecule type" value="Genomic_DNA"/>
</dbReference>
<proteinExistence type="predicted"/>
<dbReference type="Proteomes" id="UP001417504">
    <property type="component" value="Unassembled WGS sequence"/>
</dbReference>
<evidence type="ECO:0000256" key="2">
    <source>
        <dbReference type="SAM" id="SignalP"/>
    </source>
</evidence>
<comment type="caution">
    <text evidence="3">The sequence shown here is derived from an EMBL/GenBank/DDBJ whole genome shotgun (WGS) entry which is preliminary data.</text>
</comment>
<keyword evidence="2" id="KW-0732">Signal</keyword>
<keyword evidence="4" id="KW-1185">Reference proteome</keyword>
<organism evidence="3 4">
    <name type="scientific">Stephania japonica</name>
    <dbReference type="NCBI Taxonomy" id="461633"/>
    <lineage>
        <taxon>Eukaryota</taxon>
        <taxon>Viridiplantae</taxon>
        <taxon>Streptophyta</taxon>
        <taxon>Embryophyta</taxon>
        <taxon>Tracheophyta</taxon>
        <taxon>Spermatophyta</taxon>
        <taxon>Magnoliopsida</taxon>
        <taxon>Ranunculales</taxon>
        <taxon>Menispermaceae</taxon>
        <taxon>Menispermoideae</taxon>
        <taxon>Cissampelideae</taxon>
        <taxon>Stephania</taxon>
    </lineage>
</organism>
<accession>A0AAP0EPZ0</accession>
<protein>
    <submittedName>
        <fullName evidence="3">Uncharacterized protein</fullName>
    </submittedName>
</protein>
<gene>
    <name evidence="3" type="ORF">Sjap_022738</name>
</gene>
<feature type="signal peptide" evidence="2">
    <location>
        <begin position="1"/>
        <end position="23"/>
    </location>
</feature>
<reference evidence="3 4" key="1">
    <citation type="submission" date="2024-01" db="EMBL/GenBank/DDBJ databases">
        <title>Genome assemblies of Stephania.</title>
        <authorList>
            <person name="Yang L."/>
        </authorList>
    </citation>
    <scope>NUCLEOTIDE SEQUENCE [LARGE SCALE GENOMIC DNA]</scope>
    <source>
        <strain evidence="3">QJT</strain>
        <tissue evidence="3">Leaf</tissue>
    </source>
</reference>
<name>A0AAP0EPZ0_9MAGN</name>
<dbReference type="AlphaFoldDB" id="A0AAP0EPZ0"/>
<evidence type="ECO:0000313" key="4">
    <source>
        <dbReference type="Proteomes" id="UP001417504"/>
    </source>
</evidence>
<evidence type="ECO:0000313" key="3">
    <source>
        <dbReference type="EMBL" id="KAK9097241.1"/>
    </source>
</evidence>
<feature type="chain" id="PRO_5042815639" evidence="2">
    <location>
        <begin position="24"/>
        <end position="120"/>
    </location>
</feature>
<evidence type="ECO:0000256" key="1">
    <source>
        <dbReference type="SAM" id="MobiDB-lite"/>
    </source>
</evidence>